<organism evidence="1 2">
    <name type="scientific">Brassica rapa subsp. trilocularis</name>
    <dbReference type="NCBI Taxonomy" id="1813537"/>
    <lineage>
        <taxon>Eukaryota</taxon>
        <taxon>Viridiplantae</taxon>
        <taxon>Streptophyta</taxon>
        <taxon>Embryophyta</taxon>
        <taxon>Tracheophyta</taxon>
        <taxon>Spermatophyta</taxon>
        <taxon>Magnoliopsida</taxon>
        <taxon>eudicotyledons</taxon>
        <taxon>Gunneridae</taxon>
        <taxon>Pentapetalae</taxon>
        <taxon>rosids</taxon>
        <taxon>malvids</taxon>
        <taxon>Brassicales</taxon>
        <taxon>Brassicaceae</taxon>
        <taxon>Brassiceae</taxon>
        <taxon>Brassica</taxon>
    </lineage>
</organism>
<comment type="caution">
    <text evidence="1">The sequence shown here is derived from an EMBL/GenBank/DDBJ whole genome shotgun (WGS) entry which is preliminary data.</text>
</comment>
<sequence length="73" mass="8533">MSITPSSPTILMSIFVDCYYKRKNLYKKLDSTEEAIEHNLVRTGYENVRAPRIYLESSKTSCFQWLLNLAAWP</sequence>
<keyword evidence="2" id="KW-1185">Reference proteome</keyword>
<name>A0ABQ7MNV3_BRACM</name>
<reference evidence="1 2" key="1">
    <citation type="submission" date="2021-03" db="EMBL/GenBank/DDBJ databases">
        <authorList>
            <person name="King G.J."/>
            <person name="Bancroft I."/>
            <person name="Baten A."/>
            <person name="Bloomfield J."/>
            <person name="Borpatragohain P."/>
            <person name="He Z."/>
            <person name="Irish N."/>
            <person name="Irwin J."/>
            <person name="Liu K."/>
            <person name="Mauleon R.P."/>
            <person name="Moore J."/>
            <person name="Morris R."/>
            <person name="Ostergaard L."/>
            <person name="Wang B."/>
            <person name="Wells R."/>
        </authorList>
    </citation>
    <scope>NUCLEOTIDE SEQUENCE [LARGE SCALE GENOMIC DNA]</scope>
    <source>
        <strain evidence="1">R-o-18</strain>
        <tissue evidence="1">Leaf</tissue>
    </source>
</reference>
<dbReference type="Proteomes" id="UP000823674">
    <property type="component" value="Chromosome A04"/>
</dbReference>
<accession>A0ABQ7MNV3</accession>
<evidence type="ECO:0000313" key="1">
    <source>
        <dbReference type="EMBL" id="KAG5399868.1"/>
    </source>
</evidence>
<protein>
    <submittedName>
        <fullName evidence="1">Uncharacterized protein</fullName>
    </submittedName>
</protein>
<evidence type="ECO:0000313" key="2">
    <source>
        <dbReference type="Proteomes" id="UP000823674"/>
    </source>
</evidence>
<gene>
    <name evidence="1" type="primary">A04p005270.1_BraROA</name>
    <name evidence="1" type="ORF">IGI04_014475</name>
</gene>
<dbReference type="EMBL" id="JADBGQ010000004">
    <property type="protein sequence ID" value="KAG5399868.1"/>
    <property type="molecule type" value="Genomic_DNA"/>
</dbReference>
<proteinExistence type="predicted"/>